<keyword evidence="8" id="KW-0560">Oxidoreductase</keyword>
<dbReference type="Proteomes" id="UP000652430">
    <property type="component" value="Unassembled WGS sequence"/>
</dbReference>
<keyword evidence="5" id="KW-0274">FAD</keyword>
<dbReference type="PRINTS" id="PR00370">
    <property type="entry name" value="FMOXYGENASE"/>
</dbReference>
<feature type="transmembrane region" description="Helical" evidence="12">
    <location>
        <begin position="75"/>
        <end position="95"/>
    </location>
</feature>
<dbReference type="InterPro" id="IPR000960">
    <property type="entry name" value="Flavin_mOase"/>
</dbReference>
<keyword evidence="14" id="KW-1185">Reference proteome</keyword>
<evidence type="ECO:0000313" key="13">
    <source>
        <dbReference type="EMBL" id="GHH10891.1"/>
    </source>
</evidence>
<evidence type="ECO:0000256" key="1">
    <source>
        <dbReference type="ARBA" id="ARBA00004141"/>
    </source>
</evidence>
<keyword evidence="7 12" id="KW-1133">Transmembrane helix</keyword>
<comment type="caution">
    <text evidence="13">The sequence shown here is derived from an EMBL/GenBank/DDBJ whole genome shotgun (WGS) entry which is preliminary data.</text>
</comment>
<proteinExistence type="inferred from homology"/>
<dbReference type="Gene3D" id="1.20.120.1630">
    <property type="match status" value="1"/>
</dbReference>
<evidence type="ECO:0000256" key="3">
    <source>
        <dbReference type="ARBA" id="ARBA00022630"/>
    </source>
</evidence>
<reference evidence="14" key="1">
    <citation type="journal article" date="2019" name="Int. J. Syst. Evol. Microbiol.">
        <title>The Global Catalogue of Microorganisms (GCM) 10K type strain sequencing project: providing services to taxonomists for standard genome sequencing and annotation.</title>
        <authorList>
            <consortium name="The Broad Institute Genomics Platform"/>
            <consortium name="The Broad Institute Genome Sequencing Center for Infectious Disease"/>
            <person name="Wu L."/>
            <person name="Ma J."/>
        </authorList>
    </citation>
    <scope>NUCLEOTIDE SEQUENCE [LARGE SCALE GENOMIC DNA]</scope>
    <source>
        <strain evidence="14">CGMCC 1.8957</strain>
    </source>
</reference>
<keyword evidence="9 12" id="KW-0472">Membrane</keyword>
<evidence type="ECO:0000313" key="14">
    <source>
        <dbReference type="Proteomes" id="UP000652430"/>
    </source>
</evidence>
<evidence type="ECO:0000256" key="10">
    <source>
        <dbReference type="ARBA" id="ARBA00034528"/>
    </source>
</evidence>
<dbReference type="InterPro" id="IPR050346">
    <property type="entry name" value="FMO-like"/>
</dbReference>
<dbReference type="Pfam" id="PF00743">
    <property type="entry name" value="FMO-like"/>
    <property type="match status" value="1"/>
</dbReference>
<sequence>MAPLALFDVVVAVTAAQLIGLALYSRHNVVRRLAHGAVNVDASGIGRANIALRCGWIVAMLAEVHWLNRAFDRSIGRVAICMALIALGLRVLAMVRLGSRWTLPTIVKPGEAAETGGIYAVVRHPNWLGVMIEIAAVPMIHGAWMTALAFGVLEAILLSGRRAVEESALAGAQVARADLHSPETERHVAIVGAGAAGLAAAKALLDANVAITVFERRQDIGGLWHADSGSGVARNTHLVSPKSAQAFSDQPMPDAFPTYPRHDLVLSYLQDYAESCGLRDHVQCGRALESARRNAGGWQLHFADGTQGRFSHLIVASGHHDTPRMPDLNGPFAGRILHSKDYTGPETVAGKRVLVIGAGQSAMDVLCDAAAVAKAVYHSTRRGFICTPRFFMGHPTEAMMESPPPLIGALLARLPLTSMFRMIALMSETVLRVSGATNAKLGIPPYTIDDSPPPPTMDQRVYTFYAIGDIIHRGPVAALDDGHVAFADGNRDAIDLIVCSTGYRADFPFLDPKHQPTDPERKSALRRQIFHRDEPTLFFVGLIHPIGAHWRVFEWQAQLIATYLTASKARRTAFDLLSKGGYRLDRDSSSKDVLMVNKLAYRRVLKAERRGLVHD</sequence>
<keyword evidence="4 12" id="KW-0812">Transmembrane</keyword>
<feature type="transmembrane region" description="Helical" evidence="12">
    <location>
        <begin position="6"/>
        <end position="24"/>
    </location>
</feature>
<dbReference type="RefSeq" id="WP_189675275.1">
    <property type="nucleotide sequence ID" value="NZ_BNAQ01000001.1"/>
</dbReference>
<dbReference type="Gene3D" id="3.50.50.60">
    <property type="entry name" value="FAD/NAD(P)-binding domain"/>
    <property type="match status" value="1"/>
</dbReference>
<evidence type="ECO:0000256" key="12">
    <source>
        <dbReference type="SAM" id="Phobius"/>
    </source>
</evidence>
<accession>A0ABQ3LBQ9</accession>
<comment type="similarity">
    <text evidence="2">Belongs to the FMO family.</text>
</comment>
<name>A0ABQ3LBQ9_9SPHN</name>
<protein>
    <recommendedName>
        <fullName evidence="11">Trimethylamine monooxygenase</fullName>
        <ecNumber evidence="10">1.14.13.148</ecNumber>
    </recommendedName>
</protein>
<gene>
    <name evidence="13" type="ORF">GCM10008023_09260</name>
</gene>
<evidence type="ECO:0000256" key="7">
    <source>
        <dbReference type="ARBA" id="ARBA00022989"/>
    </source>
</evidence>
<dbReference type="PANTHER" id="PTHR23023">
    <property type="entry name" value="DIMETHYLANILINE MONOOXYGENASE"/>
    <property type="match status" value="1"/>
</dbReference>
<dbReference type="InterPro" id="IPR020946">
    <property type="entry name" value="Flavin_mOase-like"/>
</dbReference>
<dbReference type="InterPro" id="IPR036188">
    <property type="entry name" value="FAD/NAD-bd_sf"/>
</dbReference>
<dbReference type="SUPFAM" id="SSF51905">
    <property type="entry name" value="FAD/NAD(P)-binding domain"/>
    <property type="match status" value="1"/>
</dbReference>
<evidence type="ECO:0000256" key="4">
    <source>
        <dbReference type="ARBA" id="ARBA00022692"/>
    </source>
</evidence>
<dbReference type="EC" id="1.14.13.148" evidence="10"/>
<comment type="subcellular location">
    <subcellularLocation>
        <location evidence="1">Membrane</location>
        <topology evidence="1">Multi-pass membrane protein</topology>
    </subcellularLocation>
</comment>
<dbReference type="InterPro" id="IPR007269">
    <property type="entry name" value="ICMT_MeTrfase"/>
</dbReference>
<organism evidence="13 14">
    <name type="scientific">Sphingomonas glacialis</name>
    <dbReference type="NCBI Taxonomy" id="658225"/>
    <lineage>
        <taxon>Bacteria</taxon>
        <taxon>Pseudomonadati</taxon>
        <taxon>Pseudomonadota</taxon>
        <taxon>Alphaproteobacteria</taxon>
        <taxon>Sphingomonadales</taxon>
        <taxon>Sphingomonadaceae</taxon>
        <taxon>Sphingomonas</taxon>
    </lineage>
</organism>
<evidence type="ECO:0000256" key="5">
    <source>
        <dbReference type="ARBA" id="ARBA00022827"/>
    </source>
</evidence>
<evidence type="ECO:0000256" key="9">
    <source>
        <dbReference type="ARBA" id="ARBA00023136"/>
    </source>
</evidence>
<dbReference type="EMBL" id="BNAQ01000001">
    <property type="protein sequence ID" value="GHH10891.1"/>
    <property type="molecule type" value="Genomic_DNA"/>
</dbReference>
<evidence type="ECO:0000256" key="8">
    <source>
        <dbReference type="ARBA" id="ARBA00023002"/>
    </source>
</evidence>
<keyword evidence="3" id="KW-0285">Flavoprotein</keyword>
<evidence type="ECO:0000256" key="11">
    <source>
        <dbReference type="ARBA" id="ARBA00035159"/>
    </source>
</evidence>
<evidence type="ECO:0000256" key="2">
    <source>
        <dbReference type="ARBA" id="ARBA00009183"/>
    </source>
</evidence>
<dbReference type="Pfam" id="PF04140">
    <property type="entry name" value="ICMT"/>
    <property type="match status" value="1"/>
</dbReference>
<evidence type="ECO:0000256" key="6">
    <source>
        <dbReference type="ARBA" id="ARBA00022857"/>
    </source>
</evidence>
<keyword evidence="6" id="KW-0521">NADP</keyword>